<evidence type="ECO:0000313" key="4">
    <source>
        <dbReference type="Proteomes" id="UP000487268"/>
    </source>
</evidence>
<feature type="transmembrane region" description="Helical" evidence="1">
    <location>
        <begin position="158"/>
        <end position="181"/>
    </location>
</feature>
<proteinExistence type="predicted"/>
<dbReference type="NCBIfam" id="NF038012">
    <property type="entry name" value="DMT_1"/>
    <property type="match status" value="1"/>
</dbReference>
<keyword evidence="1" id="KW-0472">Membrane</keyword>
<dbReference type="InterPro" id="IPR037185">
    <property type="entry name" value="EmrE-like"/>
</dbReference>
<feature type="chain" id="PRO_5029843839" description="Integral membrane protein" evidence="2">
    <location>
        <begin position="26"/>
        <end position="276"/>
    </location>
</feature>
<protein>
    <recommendedName>
        <fullName evidence="5">Integral membrane protein</fullName>
    </recommendedName>
</protein>
<dbReference type="RefSeq" id="WP_207709938.1">
    <property type="nucleotide sequence ID" value="NZ_WEGH01000005.1"/>
</dbReference>
<keyword evidence="1" id="KW-0812">Transmembrane</keyword>
<evidence type="ECO:0008006" key="5">
    <source>
        <dbReference type="Google" id="ProtNLM"/>
    </source>
</evidence>
<dbReference type="SUPFAM" id="SSF103481">
    <property type="entry name" value="Multidrug resistance efflux transporter EmrE"/>
    <property type="match status" value="1"/>
</dbReference>
<accession>A0A7K0C697</accession>
<feature type="transmembrane region" description="Helical" evidence="1">
    <location>
        <begin position="222"/>
        <end position="242"/>
    </location>
</feature>
<name>A0A7K0C697_9ACTN</name>
<dbReference type="AlphaFoldDB" id="A0A7K0C697"/>
<feature type="signal peptide" evidence="2">
    <location>
        <begin position="1"/>
        <end position="25"/>
    </location>
</feature>
<dbReference type="Proteomes" id="UP000487268">
    <property type="component" value="Unassembled WGS sequence"/>
</dbReference>
<dbReference type="PANTHER" id="PTHR40761:SF1">
    <property type="entry name" value="CONSERVED INTEGRAL MEMBRANE ALANINE VALINE AND LEUCINE RICH PROTEIN-RELATED"/>
    <property type="match status" value="1"/>
</dbReference>
<feature type="transmembrane region" description="Helical" evidence="1">
    <location>
        <begin position="132"/>
        <end position="151"/>
    </location>
</feature>
<evidence type="ECO:0000256" key="1">
    <source>
        <dbReference type="SAM" id="Phobius"/>
    </source>
</evidence>
<sequence length="276" mass="27616">MILALLGAFAAAVCFGLGSVLQALAARRAPAGAAGDPRLLVRLARQVPFLAGLGLDVLGFAAELAALRSLPLFVVQAVISAQLAVAAVAAGPLLGVRLARREWTAIAVVCLGLCLLGLSAGHEGPAHTGTALHWWLLAAVAALAVAGLIAARTLPGPAMTVTLGLIAGLGFGIVAIAARVLTSLDIPALIRDPATYALAAGGLVAFLYYATALQRGTVTSTVAALVVAQTAAPAAIGIWLLGDHSRPGYAPVAITGFVLALAATLTLARFGEPGHD</sequence>
<keyword evidence="4" id="KW-1185">Reference proteome</keyword>
<evidence type="ECO:0000313" key="3">
    <source>
        <dbReference type="EMBL" id="MQY08991.1"/>
    </source>
</evidence>
<keyword evidence="1" id="KW-1133">Transmembrane helix</keyword>
<evidence type="ECO:0000256" key="2">
    <source>
        <dbReference type="SAM" id="SignalP"/>
    </source>
</evidence>
<feature type="transmembrane region" description="Helical" evidence="1">
    <location>
        <begin position="193"/>
        <end position="210"/>
    </location>
</feature>
<organism evidence="3 4">
    <name type="scientific">Actinomadura macrotermitis</name>
    <dbReference type="NCBI Taxonomy" id="2585200"/>
    <lineage>
        <taxon>Bacteria</taxon>
        <taxon>Bacillati</taxon>
        <taxon>Actinomycetota</taxon>
        <taxon>Actinomycetes</taxon>
        <taxon>Streptosporangiales</taxon>
        <taxon>Thermomonosporaceae</taxon>
        <taxon>Actinomadura</taxon>
    </lineage>
</organism>
<feature type="transmembrane region" description="Helical" evidence="1">
    <location>
        <begin position="103"/>
        <end position="120"/>
    </location>
</feature>
<reference evidence="3 4" key="1">
    <citation type="submission" date="2019-10" db="EMBL/GenBank/DDBJ databases">
        <title>Actinomadura rubteroloni sp. nov. and Actinomadura macrotermitis sp. nov., isolated from the gut of fungus growing-termite Macrotermes natalensis.</title>
        <authorList>
            <person name="Benndorf R."/>
            <person name="Martin K."/>
            <person name="Kuefner M."/>
            <person name="De Beer W."/>
            <person name="Kaster A.-K."/>
            <person name="Vollmers J."/>
            <person name="Poulsen M."/>
            <person name="Beemelmanns C."/>
        </authorList>
    </citation>
    <scope>NUCLEOTIDE SEQUENCE [LARGE SCALE GENOMIC DNA]</scope>
    <source>
        <strain evidence="3 4">RB68</strain>
    </source>
</reference>
<dbReference type="EMBL" id="WEGH01000005">
    <property type="protein sequence ID" value="MQY08991.1"/>
    <property type="molecule type" value="Genomic_DNA"/>
</dbReference>
<feature type="transmembrane region" description="Helical" evidence="1">
    <location>
        <begin position="73"/>
        <end position="96"/>
    </location>
</feature>
<dbReference type="PANTHER" id="PTHR40761">
    <property type="entry name" value="CONSERVED INTEGRAL MEMBRANE ALANINE VALINE AND LEUCINE RICH PROTEIN-RELATED"/>
    <property type="match status" value="1"/>
</dbReference>
<comment type="caution">
    <text evidence="3">The sequence shown here is derived from an EMBL/GenBank/DDBJ whole genome shotgun (WGS) entry which is preliminary data.</text>
</comment>
<feature type="transmembrane region" description="Helical" evidence="1">
    <location>
        <begin position="248"/>
        <end position="268"/>
    </location>
</feature>
<gene>
    <name evidence="3" type="ORF">ACRB68_71020</name>
</gene>
<keyword evidence="2" id="KW-0732">Signal</keyword>